<evidence type="ECO:0000313" key="3">
    <source>
        <dbReference type="Proteomes" id="UP000000763"/>
    </source>
</evidence>
<protein>
    <submittedName>
        <fullName evidence="2">Uncharacterized protein</fullName>
    </submittedName>
</protein>
<dbReference type="EMBL" id="AP003996">
    <property type="protein sequence ID" value="BAD19137.1"/>
    <property type="molecule type" value="Genomic_DNA"/>
</dbReference>
<evidence type="ECO:0000313" key="2">
    <source>
        <dbReference type="EMBL" id="BAD19252.1"/>
    </source>
</evidence>
<accession>Q6K998</accession>
<reference evidence="1" key="1">
    <citation type="submission" date="2001-08" db="EMBL/GenBank/DDBJ databases">
        <title>Oryza sativa nipponbare(GA3) genomic DNA, chromosome 2, BAC clone:OJ1112_G06.</title>
        <authorList>
            <person name="Sasaki T."/>
            <person name="Matsumoto T."/>
            <person name="Yamamoto K."/>
        </authorList>
    </citation>
    <scope>NUCLEOTIDE SEQUENCE</scope>
</reference>
<dbReference type="EMBL" id="AP004064">
    <property type="protein sequence ID" value="BAD19252.1"/>
    <property type="molecule type" value="Genomic_DNA"/>
</dbReference>
<organism evidence="2 3">
    <name type="scientific">Oryza sativa subsp. japonica</name>
    <name type="common">Rice</name>
    <dbReference type="NCBI Taxonomy" id="39947"/>
    <lineage>
        <taxon>Eukaryota</taxon>
        <taxon>Viridiplantae</taxon>
        <taxon>Streptophyta</taxon>
        <taxon>Embryophyta</taxon>
        <taxon>Tracheophyta</taxon>
        <taxon>Spermatophyta</taxon>
        <taxon>Magnoliopsida</taxon>
        <taxon>Liliopsida</taxon>
        <taxon>Poales</taxon>
        <taxon>Poaceae</taxon>
        <taxon>BOP clade</taxon>
        <taxon>Oryzoideae</taxon>
        <taxon>Oryzeae</taxon>
        <taxon>Oryzinae</taxon>
        <taxon>Oryza</taxon>
        <taxon>Oryza sativa</taxon>
    </lineage>
</organism>
<name>Q6K998_ORYSJ</name>
<reference evidence="2" key="2">
    <citation type="submission" date="2001-08" db="EMBL/GenBank/DDBJ databases">
        <title>Oryza sativa nipponbare(GA3) genomic DNA, chromosome 2, BAC clone:OJ1520_C09.</title>
        <authorList>
            <person name="Sasaki T."/>
            <person name="Matsumoto T."/>
            <person name="Yamamoto K."/>
        </authorList>
    </citation>
    <scope>NUCLEOTIDE SEQUENCE</scope>
</reference>
<dbReference type="Proteomes" id="UP000000763">
    <property type="component" value="Chromosome 2"/>
</dbReference>
<reference evidence="3" key="4">
    <citation type="journal article" date="2008" name="Nucleic Acids Res.">
        <title>The rice annotation project database (RAP-DB): 2008 update.</title>
        <authorList>
            <consortium name="The rice annotation project (RAP)"/>
        </authorList>
    </citation>
    <scope>GENOME REANNOTATION</scope>
    <source>
        <strain evidence="3">cv. Nipponbare</strain>
    </source>
</reference>
<reference evidence="3" key="3">
    <citation type="journal article" date="2005" name="Nature">
        <title>The map-based sequence of the rice genome.</title>
        <authorList>
            <consortium name="International rice genome sequencing project (IRGSP)"/>
            <person name="Matsumoto T."/>
            <person name="Wu J."/>
            <person name="Kanamori H."/>
            <person name="Katayose Y."/>
            <person name="Fujisawa M."/>
            <person name="Namiki N."/>
            <person name="Mizuno H."/>
            <person name="Yamamoto K."/>
            <person name="Antonio B.A."/>
            <person name="Baba T."/>
            <person name="Sakata K."/>
            <person name="Nagamura Y."/>
            <person name="Aoki H."/>
            <person name="Arikawa K."/>
            <person name="Arita K."/>
            <person name="Bito T."/>
            <person name="Chiden Y."/>
            <person name="Fujitsuka N."/>
            <person name="Fukunaka R."/>
            <person name="Hamada M."/>
            <person name="Harada C."/>
            <person name="Hayashi A."/>
            <person name="Hijishita S."/>
            <person name="Honda M."/>
            <person name="Hosokawa S."/>
            <person name="Ichikawa Y."/>
            <person name="Idonuma A."/>
            <person name="Iijima M."/>
            <person name="Ikeda M."/>
            <person name="Ikeno M."/>
            <person name="Ito K."/>
            <person name="Ito S."/>
            <person name="Ito T."/>
            <person name="Ito Y."/>
            <person name="Ito Y."/>
            <person name="Iwabuchi A."/>
            <person name="Kamiya K."/>
            <person name="Karasawa W."/>
            <person name="Kurita K."/>
            <person name="Katagiri S."/>
            <person name="Kikuta A."/>
            <person name="Kobayashi H."/>
            <person name="Kobayashi N."/>
            <person name="Machita K."/>
            <person name="Maehara T."/>
            <person name="Masukawa M."/>
            <person name="Mizubayashi T."/>
            <person name="Mukai Y."/>
            <person name="Nagasaki H."/>
            <person name="Nagata Y."/>
            <person name="Naito S."/>
            <person name="Nakashima M."/>
            <person name="Nakama Y."/>
            <person name="Nakamichi Y."/>
            <person name="Nakamura M."/>
            <person name="Meguro A."/>
            <person name="Negishi M."/>
            <person name="Ohta I."/>
            <person name="Ohta T."/>
            <person name="Okamoto M."/>
            <person name="Ono N."/>
            <person name="Saji S."/>
            <person name="Sakaguchi M."/>
            <person name="Sakai K."/>
            <person name="Shibata M."/>
            <person name="Shimokawa T."/>
            <person name="Song J."/>
            <person name="Takazaki Y."/>
            <person name="Terasawa K."/>
            <person name="Tsugane M."/>
            <person name="Tsuji K."/>
            <person name="Ueda S."/>
            <person name="Waki K."/>
            <person name="Yamagata H."/>
            <person name="Yamamoto M."/>
            <person name="Yamamoto S."/>
            <person name="Yamane H."/>
            <person name="Yoshiki S."/>
            <person name="Yoshihara R."/>
            <person name="Yukawa K."/>
            <person name="Zhong H."/>
            <person name="Yano M."/>
            <person name="Yuan Q."/>
            <person name="Ouyang S."/>
            <person name="Liu J."/>
            <person name="Jones K.M."/>
            <person name="Gansberger K."/>
            <person name="Moffat K."/>
            <person name="Hill J."/>
            <person name="Bera J."/>
            <person name="Fadrosh D."/>
            <person name="Jin S."/>
            <person name="Johri S."/>
            <person name="Kim M."/>
            <person name="Overton L."/>
            <person name="Reardon M."/>
            <person name="Tsitrin T."/>
            <person name="Vuong H."/>
            <person name="Weaver B."/>
            <person name="Ciecko A."/>
            <person name="Tallon L."/>
            <person name="Jackson J."/>
            <person name="Pai G."/>
            <person name="Aken S.V."/>
            <person name="Utterback T."/>
            <person name="Reidmuller S."/>
            <person name="Feldblyum T."/>
            <person name="Hsiao J."/>
            <person name="Zismann V."/>
            <person name="Iobst S."/>
            <person name="de Vazeille A.R."/>
            <person name="Buell C.R."/>
            <person name="Ying K."/>
            <person name="Li Y."/>
            <person name="Lu T."/>
            <person name="Huang Y."/>
            <person name="Zhao Q."/>
            <person name="Feng Q."/>
            <person name="Zhang L."/>
            <person name="Zhu J."/>
            <person name="Weng Q."/>
            <person name="Mu J."/>
            <person name="Lu Y."/>
            <person name="Fan D."/>
            <person name="Liu Y."/>
            <person name="Guan J."/>
            <person name="Zhang Y."/>
            <person name="Yu S."/>
            <person name="Liu X."/>
            <person name="Zhang Y."/>
            <person name="Hong G."/>
            <person name="Han B."/>
            <person name="Choisne N."/>
            <person name="Demange N."/>
            <person name="Orjeda G."/>
            <person name="Samain S."/>
            <person name="Cattolico L."/>
            <person name="Pelletier E."/>
            <person name="Couloux A."/>
            <person name="Segurens B."/>
            <person name="Wincker P."/>
            <person name="D'Hont A."/>
            <person name="Scarpelli C."/>
            <person name="Weissenbach J."/>
            <person name="Salanoubat M."/>
            <person name="Quetier F."/>
            <person name="Yu Y."/>
            <person name="Kim H.R."/>
            <person name="Rambo T."/>
            <person name="Currie J."/>
            <person name="Collura K."/>
            <person name="Luo M."/>
            <person name="Yang T."/>
            <person name="Ammiraju J.S.S."/>
            <person name="Engler F."/>
            <person name="Soderlund C."/>
            <person name="Wing R.A."/>
            <person name="Palmer L.E."/>
            <person name="de la Bastide M."/>
            <person name="Spiegel L."/>
            <person name="Nascimento L."/>
            <person name="Zutavern T."/>
            <person name="O'Shaughnessy A."/>
            <person name="Dike S."/>
            <person name="Dedhia N."/>
            <person name="Preston R."/>
            <person name="Balija V."/>
            <person name="McCombie W.R."/>
            <person name="Chow T."/>
            <person name="Chen H."/>
            <person name="Chung M."/>
            <person name="Chen C."/>
            <person name="Shaw J."/>
            <person name="Wu H."/>
            <person name="Hsiao K."/>
            <person name="Chao Y."/>
            <person name="Chu M."/>
            <person name="Cheng C."/>
            <person name="Hour A."/>
            <person name="Lee P."/>
            <person name="Lin S."/>
            <person name="Lin Y."/>
            <person name="Liou J."/>
            <person name="Liu S."/>
            <person name="Hsing Y."/>
            <person name="Raghuvanshi S."/>
            <person name="Mohanty A."/>
            <person name="Bharti A.K."/>
            <person name="Gaur A."/>
            <person name="Gupta V."/>
            <person name="Kumar D."/>
            <person name="Ravi V."/>
            <person name="Vij S."/>
            <person name="Kapur A."/>
            <person name="Khurana P."/>
            <person name="Khurana P."/>
            <person name="Khurana J.P."/>
            <person name="Tyagi A.K."/>
            <person name="Gaikwad K."/>
            <person name="Singh A."/>
            <person name="Dalal V."/>
            <person name="Srivastava S."/>
            <person name="Dixit A."/>
            <person name="Pal A.K."/>
            <person name="Ghazi I.A."/>
            <person name="Yadav M."/>
            <person name="Pandit A."/>
            <person name="Bhargava A."/>
            <person name="Sureshbabu K."/>
            <person name="Batra K."/>
            <person name="Sharma T.R."/>
            <person name="Mohapatra T."/>
            <person name="Singh N.K."/>
            <person name="Messing J."/>
            <person name="Nelson A.B."/>
            <person name="Fuks G."/>
            <person name="Kavchok S."/>
            <person name="Keizer G."/>
            <person name="Linton E."/>
            <person name="Llaca V."/>
            <person name="Song R."/>
            <person name="Tanyolac B."/>
            <person name="Young S."/>
            <person name="Ho-Il K."/>
            <person name="Hahn J.H."/>
            <person name="Sangsakoo G."/>
            <person name="Vanavichit A."/>
            <person name="de Mattos Luiz.A.T."/>
            <person name="Zimmer P.D."/>
            <person name="Malone G."/>
            <person name="Dellagostin O."/>
            <person name="de Oliveira A.C."/>
            <person name="Bevan M."/>
            <person name="Bancroft I."/>
            <person name="Minx P."/>
            <person name="Cordum H."/>
            <person name="Wilson R."/>
            <person name="Cheng Z."/>
            <person name="Jin W."/>
            <person name="Jiang J."/>
            <person name="Leong S.A."/>
            <person name="Iwama H."/>
            <person name="Gojobori T."/>
            <person name="Itoh T."/>
            <person name="Niimura Y."/>
            <person name="Fujii Y."/>
            <person name="Habara T."/>
            <person name="Sakai H."/>
            <person name="Sato Y."/>
            <person name="Wilson G."/>
            <person name="Kumar K."/>
            <person name="McCouch S."/>
            <person name="Juretic N."/>
            <person name="Hoen D."/>
            <person name="Wright S."/>
            <person name="Bruskiewich R."/>
            <person name="Bureau T."/>
            <person name="Miyao A."/>
            <person name="Hirochika H."/>
            <person name="Nishikawa T."/>
            <person name="Kadowaki K."/>
            <person name="Sugiura M."/>
            <person name="Burr B."/>
            <person name="Sasaki T."/>
        </authorList>
    </citation>
    <scope>NUCLEOTIDE SEQUENCE [LARGE SCALE GENOMIC DNA]</scope>
    <source>
        <strain evidence="3">cv. Nipponbare</strain>
    </source>
</reference>
<dbReference type="AlphaFoldDB" id="Q6K998"/>
<evidence type="ECO:0000313" key="1">
    <source>
        <dbReference type="EMBL" id="BAD19137.1"/>
    </source>
</evidence>
<gene>
    <name evidence="1" type="ORF">OJ1112_G06.18</name>
    <name evidence="2" type="ORF">OJ1520_C09.30</name>
</gene>
<sequence>MATSGRTDRRKHWVRLVALYDGPNCLAVAGVAGASPHLRIHPILQVWKKESGRKFRCVGAHPQFPLPTDRVHSGARVCACVARSPKAPKAKRGGVLGPTYVHVSRGCCR</sequence>
<proteinExistence type="predicted"/>